<dbReference type="OrthoDB" id="47923at2759"/>
<dbReference type="InterPro" id="IPR005607">
    <property type="entry name" value="BSD_dom"/>
</dbReference>
<evidence type="ECO:0000313" key="3">
    <source>
        <dbReference type="Proteomes" id="UP000827889"/>
    </source>
</evidence>
<dbReference type="PANTHER" id="PTHR31923">
    <property type="entry name" value="BSD DOMAIN-CONTAINING PROTEIN"/>
    <property type="match status" value="1"/>
</dbReference>
<dbReference type="KEGG" id="rarg:115754477"/>
<dbReference type="GeneID" id="115754477"/>
<keyword evidence="3" id="KW-1185">Reference proteome</keyword>
<dbReference type="InterPro" id="IPR035925">
    <property type="entry name" value="BSD_dom_sf"/>
</dbReference>
<protein>
    <submittedName>
        <fullName evidence="4">Uncharacterized protein LOC115754477</fullName>
    </submittedName>
</protein>
<dbReference type="PROSITE" id="PS50858">
    <property type="entry name" value="BSD"/>
    <property type="match status" value="1"/>
</dbReference>
<dbReference type="PANTHER" id="PTHR31923:SF36">
    <property type="entry name" value="BSD DOMAIN-CONTAINING PROTEIN"/>
    <property type="match status" value="1"/>
</dbReference>
<evidence type="ECO:0000256" key="1">
    <source>
        <dbReference type="SAM" id="MobiDB-lite"/>
    </source>
</evidence>
<feature type="compositionally biased region" description="Polar residues" evidence="1">
    <location>
        <begin position="231"/>
        <end position="243"/>
    </location>
</feature>
<organism evidence="3 4">
    <name type="scientific">Rhodamnia argentea</name>
    <dbReference type="NCBI Taxonomy" id="178133"/>
    <lineage>
        <taxon>Eukaryota</taxon>
        <taxon>Viridiplantae</taxon>
        <taxon>Streptophyta</taxon>
        <taxon>Embryophyta</taxon>
        <taxon>Tracheophyta</taxon>
        <taxon>Spermatophyta</taxon>
        <taxon>Magnoliopsida</taxon>
        <taxon>eudicotyledons</taxon>
        <taxon>Gunneridae</taxon>
        <taxon>Pentapetalae</taxon>
        <taxon>rosids</taxon>
        <taxon>malvids</taxon>
        <taxon>Myrtales</taxon>
        <taxon>Myrtaceae</taxon>
        <taxon>Myrtoideae</taxon>
        <taxon>Myrteae</taxon>
        <taxon>Australasian group</taxon>
        <taxon>Rhodamnia</taxon>
    </lineage>
</organism>
<feature type="compositionally biased region" description="Acidic residues" evidence="1">
    <location>
        <begin position="250"/>
        <end position="267"/>
    </location>
</feature>
<evidence type="ECO:0000313" key="4">
    <source>
        <dbReference type="RefSeq" id="XP_030549347.1"/>
    </source>
</evidence>
<reference evidence="4" key="1">
    <citation type="submission" date="2025-08" db="UniProtKB">
        <authorList>
            <consortium name="RefSeq"/>
        </authorList>
    </citation>
    <scope>IDENTIFICATION</scope>
    <source>
        <tissue evidence="4">Leaf</tissue>
    </source>
</reference>
<gene>
    <name evidence="4" type="primary">LOC115754477</name>
</gene>
<accession>A0A8B8QSS3</accession>
<dbReference type="Proteomes" id="UP000827889">
    <property type="component" value="Chromosome 5"/>
</dbReference>
<name>A0A8B8QSS3_9MYRT</name>
<dbReference type="RefSeq" id="XP_030549347.1">
    <property type="nucleotide sequence ID" value="XM_030693487.2"/>
</dbReference>
<dbReference type="AlphaFoldDB" id="A0A8B8QSS3"/>
<evidence type="ECO:0000259" key="2">
    <source>
        <dbReference type="PROSITE" id="PS50858"/>
    </source>
</evidence>
<dbReference type="Pfam" id="PF03909">
    <property type="entry name" value="BSD"/>
    <property type="match status" value="1"/>
</dbReference>
<dbReference type="Gene3D" id="1.10.3970.10">
    <property type="entry name" value="BSD domain"/>
    <property type="match status" value="1"/>
</dbReference>
<proteinExistence type="predicted"/>
<feature type="domain" description="BSD" evidence="2">
    <location>
        <begin position="136"/>
        <end position="188"/>
    </location>
</feature>
<dbReference type="SUPFAM" id="SSF140383">
    <property type="entry name" value="BSD domain-like"/>
    <property type="match status" value="1"/>
</dbReference>
<dbReference type="SMART" id="SM00751">
    <property type="entry name" value="BSD"/>
    <property type="match status" value="1"/>
</dbReference>
<sequence length="287" mass="31752">MEDWWKRAKTFAEEAAKKSQTLATSATSANISDLISETAKKSRELALEASKKADEFKVAALKQADQIKSIADSIAPQDSGPSGNAAPVAEEDFEKLGVTGDLREFVKGFTPATFQNFPIRDEGEEEECGVATTGSNVRQDLTEWQAKHATLVLTTVKEISRLRYQLCPRVMKEGRFWRIYFTLVSTHVAPYEKRYLEDAKLKAAEQAKAEKMMQASVAEIQNPKVVDKNAKSSSSTLSPQQDLDTFLLGDLEDSDGGPDDGEGSFGDDFDKIDNLDDEDEEVQQKPK</sequence>
<feature type="region of interest" description="Disordered" evidence="1">
    <location>
        <begin position="226"/>
        <end position="287"/>
    </location>
</feature>